<dbReference type="Proteomes" id="UP001176961">
    <property type="component" value="Unassembled WGS sequence"/>
</dbReference>
<feature type="domain" description="AAA+ ATPase" evidence="1">
    <location>
        <begin position="337"/>
        <end position="479"/>
    </location>
</feature>
<evidence type="ECO:0000259" key="1">
    <source>
        <dbReference type="SMART" id="SM00382"/>
    </source>
</evidence>
<dbReference type="Pfam" id="PF13401">
    <property type="entry name" value="AAA_22"/>
    <property type="match status" value="1"/>
</dbReference>
<gene>
    <name evidence="2" type="ORF">CYNAS_LOCUS4176</name>
</gene>
<dbReference type="AlphaFoldDB" id="A0AA36GHZ2"/>
<comment type="caution">
    <text evidence="2">The sequence shown here is derived from an EMBL/GenBank/DDBJ whole genome shotgun (WGS) entry which is preliminary data.</text>
</comment>
<dbReference type="PANTHER" id="PTHR35894:SF5">
    <property type="entry name" value="MU-LIKE PROPHAGE FLUMU DNA TRANSPOSITION PROTEIN B"/>
    <property type="match status" value="1"/>
</dbReference>
<dbReference type="InterPro" id="IPR027417">
    <property type="entry name" value="P-loop_NTPase"/>
</dbReference>
<dbReference type="SMART" id="SM00382">
    <property type="entry name" value="AAA"/>
    <property type="match status" value="2"/>
</dbReference>
<proteinExistence type="predicted"/>
<sequence length="511" mass="57679">MEQIKKQQIANALQKYAERYESQNKAAVAIGVSSATVSQIINGNWELIKDEMWRTVASAINFKSEKWEAVPTTDFQMMTNILADAQENALVMAIVGNAGSGKTFACKQYAESNKQVYLLCCNEFWNRKTFLQELCSAIAVNSNGMTTADMVYQIVKRLKSQSAPLIILDEADKLTDQLLYFFITLYNQLEDECGIILTATDYLDKRLRKGVRLNKKGYNEIWSRIGRKCIQLRGVSASDVAKICEANGVTVAKDIDAVIDDCDSDLRRVRRKIHAINKKNKTTKENMAPLVSGSISDLPPKLYNMKRALNINDIVTYSPDVVEFENQWLASFGKPELTGSWIVWGNSGNGKTRFALQLAKYFAKFVKTAYDSLEEGLSLSMQQAIISVGMSDVSRKFLFLDKEPIEDLSNRLKKARSPKVVVIDSLQYTGLNYEAYKQLVQKHRNKLFIFVSHADGKEPKGNTAKSIRYDASVKVRIEGYRAFPMSRYGGGEPFTVWEKGASDYWLESDKL</sequence>
<dbReference type="InterPro" id="IPR049945">
    <property type="entry name" value="AAA_22"/>
</dbReference>
<keyword evidence="3" id="KW-1185">Reference proteome</keyword>
<dbReference type="InterPro" id="IPR003593">
    <property type="entry name" value="AAA+_ATPase"/>
</dbReference>
<organism evidence="2 3">
    <name type="scientific">Cylicocyclus nassatus</name>
    <name type="common">Nematode worm</name>
    <dbReference type="NCBI Taxonomy" id="53992"/>
    <lineage>
        <taxon>Eukaryota</taxon>
        <taxon>Metazoa</taxon>
        <taxon>Ecdysozoa</taxon>
        <taxon>Nematoda</taxon>
        <taxon>Chromadorea</taxon>
        <taxon>Rhabditida</taxon>
        <taxon>Rhabditina</taxon>
        <taxon>Rhabditomorpha</taxon>
        <taxon>Strongyloidea</taxon>
        <taxon>Strongylidae</taxon>
        <taxon>Cylicocyclus</taxon>
    </lineage>
</organism>
<evidence type="ECO:0000313" key="2">
    <source>
        <dbReference type="EMBL" id="CAJ0592193.1"/>
    </source>
</evidence>
<accession>A0AA36GHZ2</accession>
<dbReference type="GO" id="GO:0016887">
    <property type="term" value="F:ATP hydrolysis activity"/>
    <property type="evidence" value="ECO:0007669"/>
    <property type="project" value="InterPro"/>
</dbReference>
<name>A0AA36GHZ2_CYLNA</name>
<dbReference type="InterPro" id="IPR052026">
    <property type="entry name" value="ExeA_AAA_ATPase_DNA-bind"/>
</dbReference>
<protein>
    <recommendedName>
        <fullName evidence="1">AAA+ ATPase domain-containing protein</fullName>
    </recommendedName>
</protein>
<feature type="domain" description="AAA+ ATPase" evidence="1">
    <location>
        <begin position="88"/>
        <end position="217"/>
    </location>
</feature>
<evidence type="ECO:0000313" key="3">
    <source>
        <dbReference type="Proteomes" id="UP001176961"/>
    </source>
</evidence>
<reference evidence="2" key="1">
    <citation type="submission" date="2023-07" db="EMBL/GenBank/DDBJ databases">
        <authorList>
            <consortium name="CYATHOMIX"/>
        </authorList>
    </citation>
    <scope>NUCLEOTIDE SEQUENCE</scope>
    <source>
        <strain evidence="2">N/A</strain>
    </source>
</reference>
<dbReference type="PANTHER" id="PTHR35894">
    <property type="entry name" value="GENERAL SECRETION PATHWAY PROTEIN A-RELATED"/>
    <property type="match status" value="1"/>
</dbReference>
<dbReference type="Gene3D" id="3.40.50.300">
    <property type="entry name" value="P-loop containing nucleotide triphosphate hydrolases"/>
    <property type="match status" value="2"/>
</dbReference>
<dbReference type="EMBL" id="CATQJL010000009">
    <property type="protein sequence ID" value="CAJ0592193.1"/>
    <property type="molecule type" value="Genomic_DNA"/>
</dbReference>
<dbReference type="SUPFAM" id="SSF52540">
    <property type="entry name" value="P-loop containing nucleoside triphosphate hydrolases"/>
    <property type="match status" value="2"/>
</dbReference>